<proteinExistence type="predicted"/>
<sequence length="104" mass="10506">MGSITFWRGESPRGVLASQRAQAHAEALEHARSVRRRGELALASHPWTTVGLGLAGGLLIGRSSGSSESGNEGCEASTAPSTGAGLLNGAARIAAIARLLSIGT</sequence>
<dbReference type="KEGG" id="pbap:Pla133_45000"/>
<protein>
    <submittedName>
        <fullName evidence="2">Uncharacterized protein</fullName>
    </submittedName>
</protein>
<accession>A0A518BQX6</accession>
<keyword evidence="3" id="KW-1185">Reference proteome</keyword>
<dbReference type="EMBL" id="CP036287">
    <property type="protein sequence ID" value="QDU69381.1"/>
    <property type="molecule type" value="Genomic_DNA"/>
</dbReference>
<dbReference type="Proteomes" id="UP000316921">
    <property type="component" value="Chromosome"/>
</dbReference>
<gene>
    <name evidence="2" type="ORF">Pla133_45000</name>
</gene>
<feature type="region of interest" description="Disordered" evidence="1">
    <location>
        <begin position="63"/>
        <end position="85"/>
    </location>
</feature>
<organism evidence="2 3">
    <name type="scientific">Engelhardtia mirabilis</name>
    <dbReference type="NCBI Taxonomy" id="2528011"/>
    <lineage>
        <taxon>Bacteria</taxon>
        <taxon>Pseudomonadati</taxon>
        <taxon>Planctomycetota</taxon>
        <taxon>Planctomycetia</taxon>
        <taxon>Planctomycetia incertae sedis</taxon>
        <taxon>Engelhardtia</taxon>
    </lineage>
</organism>
<evidence type="ECO:0000313" key="3">
    <source>
        <dbReference type="Proteomes" id="UP000316921"/>
    </source>
</evidence>
<reference evidence="2 3" key="1">
    <citation type="submission" date="2019-02" db="EMBL/GenBank/DDBJ databases">
        <title>Deep-cultivation of Planctomycetes and their phenomic and genomic characterization uncovers novel biology.</title>
        <authorList>
            <person name="Wiegand S."/>
            <person name="Jogler M."/>
            <person name="Boedeker C."/>
            <person name="Pinto D."/>
            <person name="Vollmers J."/>
            <person name="Rivas-Marin E."/>
            <person name="Kohn T."/>
            <person name="Peeters S.H."/>
            <person name="Heuer A."/>
            <person name="Rast P."/>
            <person name="Oberbeckmann S."/>
            <person name="Bunk B."/>
            <person name="Jeske O."/>
            <person name="Meyerdierks A."/>
            <person name="Storesund J.E."/>
            <person name="Kallscheuer N."/>
            <person name="Luecker S."/>
            <person name="Lage O.M."/>
            <person name="Pohl T."/>
            <person name="Merkel B.J."/>
            <person name="Hornburger P."/>
            <person name="Mueller R.-W."/>
            <person name="Bruemmer F."/>
            <person name="Labrenz M."/>
            <person name="Spormann A.M."/>
            <person name="Op den Camp H."/>
            <person name="Overmann J."/>
            <person name="Amann R."/>
            <person name="Jetten M.S.M."/>
            <person name="Mascher T."/>
            <person name="Medema M.H."/>
            <person name="Devos D.P."/>
            <person name="Kaster A.-K."/>
            <person name="Ovreas L."/>
            <person name="Rohde M."/>
            <person name="Galperin M.Y."/>
            <person name="Jogler C."/>
        </authorList>
    </citation>
    <scope>NUCLEOTIDE SEQUENCE [LARGE SCALE GENOMIC DNA]</scope>
    <source>
        <strain evidence="2 3">Pla133</strain>
    </source>
</reference>
<evidence type="ECO:0000313" key="2">
    <source>
        <dbReference type="EMBL" id="QDU69381.1"/>
    </source>
</evidence>
<evidence type="ECO:0000256" key="1">
    <source>
        <dbReference type="SAM" id="MobiDB-lite"/>
    </source>
</evidence>
<dbReference type="AlphaFoldDB" id="A0A518BQX6"/>
<dbReference type="RefSeq" id="WP_145069224.1">
    <property type="nucleotide sequence ID" value="NZ_CP036287.1"/>
</dbReference>
<name>A0A518BQX6_9BACT</name>